<dbReference type="AlphaFoldDB" id="A0A347WGZ0"/>
<accession>A0A347WGZ0</accession>
<keyword evidence="2" id="KW-0614">Plasmid</keyword>
<organism evidence="2 3">
    <name type="scientific">Komagataeibacter saccharivorans</name>
    <dbReference type="NCBI Taxonomy" id="265959"/>
    <lineage>
        <taxon>Bacteria</taxon>
        <taxon>Pseudomonadati</taxon>
        <taxon>Pseudomonadota</taxon>
        <taxon>Alphaproteobacteria</taxon>
        <taxon>Acetobacterales</taxon>
        <taxon>Acetobacteraceae</taxon>
        <taxon>Komagataeibacter</taxon>
    </lineage>
</organism>
<evidence type="ECO:0000259" key="1">
    <source>
        <dbReference type="Pfam" id="PF13154"/>
    </source>
</evidence>
<dbReference type="KEGG" id="ksc:CD178_03389"/>
<dbReference type="OrthoDB" id="5757175at2"/>
<proteinExistence type="predicted"/>
<dbReference type="InterPro" id="IPR025054">
    <property type="entry name" value="DUF3991"/>
</dbReference>
<feature type="domain" description="DUF3991" evidence="1">
    <location>
        <begin position="137"/>
        <end position="204"/>
    </location>
</feature>
<dbReference type="Pfam" id="PF13154">
    <property type="entry name" value="DUF3991"/>
    <property type="match status" value="1"/>
</dbReference>
<dbReference type="Gene3D" id="3.40.1360.10">
    <property type="match status" value="1"/>
</dbReference>
<dbReference type="Pfam" id="PF13155">
    <property type="entry name" value="Toprim_2"/>
    <property type="match status" value="1"/>
</dbReference>
<gene>
    <name evidence="2" type="ORF">CD178_03389</name>
</gene>
<dbReference type="Proteomes" id="UP000264120">
    <property type="component" value="Plasmid unnamed3"/>
</dbReference>
<reference evidence="2 3" key="1">
    <citation type="submission" date="2017-08" db="EMBL/GenBank/DDBJ databases">
        <title>Complete genome sequence of Gluconacetobacter saccharivorans CV1 isolated from Fermented Vinegar.</title>
        <authorList>
            <person name="Kim S.-Y."/>
        </authorList>
    </citation>
    <scope>NUCLEOTIDE SEQUENCE [LARGE SCALE GENOMIC DNA]</scope>
    <source>
        <strain evidence="2 3">CV1</strain>
        <plasmid evidence="2 3">unnamed3</plasmid>
    </source>
</reference>
<evidence type="ECO:0000313" key="3">
    <source>
        <dbReference type="Proteomes" id="UP000264120"/>
    </source>
</evidence>
<geneLocation type="plasmid" evidence="2 3">
    <name>unnamed3</name>
</geneLocation>
<protein>
    <recommendedName>
        <fullName evidence="1">DUF3991 domain-containing protein</fullName>
    </recommendedName>
</protein>
<keyword evidence="3" id="KW-1185">Reference proteome</keyword>
<evidence type="ECO:0000313" key="2">
    <source>
        <dbReference type="EMBL" id="AXY24133.1"/>
    </source>
</evidence>
<dbReference type="EMBL" id="CP023039">
    <property type="protein sequence ID" value="AXY24133.1"/>
    <property type="molecule type" value="Genomic_DNA"/>
</dbReference>
<name>A0A347WGZ0_9PROT</name>
<dbReference type="RefSeq" id="WP_118963859.1">
    <property type="nucleotide sequence ID" value="NZ_CP023039.1"/>
</dbReference>
<sequence length="318" mass="35003">MKYQRFRLSDQDRTKIVSGVSCAALLEKNGYLLDKAKSTRKCLKYRNGASNVIVNHEGRGWWHANGDEKGDVFALMRHLHPEMGWRDVCLELGQLIGVEPEGAAYVRSRPATTDSRAPAERWAQKKSLRRGGRVWDYLVRERCLPEDVVRRAAMKGCIRDGYHAAWFAHTDADGKVCGAELRGPETHMCLGGTIKSLFRFQPGSAAQVRRLVVCEAAIDALSFAALDRVRTPDTMYCSTGGAMGPETKAAIRAHLADMRQIADAVLIVATDDDDAGDGFADTLYGLAEEAGVEFARRLPPDRSKDFNSTLKNMAAAAA</sequence>
<dbReference type="SUPFAM" id="SSF56731">
    <property type="entry name" value="DNA primase core"/>
    <property type="match status" value="1"/>
</dbReference>